<dbReference type="InterPro" id="IPR000352">
    <property type="entry name" value="Pep_chain_release_fac_I"/>
</dbReference>
<dbReference type="NCBIfam" id="TIGR00019">
    <property type="entry name" value="prfA"/>
    <property type="match status" value="1"/>
</dbReference>
<dbReference type="InterPro" id="IPR050057">
    <property type="entry name" value="Prokaryotic/Mito_RF"/>
</dbReference>
<dbReference type="AlphaFoldDB" id="A0A2D2LVA8"/>
<comment type="function">
    <text evidence="1 7">Peptide chain release factor 1 directs the termination of translation in response to the peptide chain termination codons UAG and UAA.</text>
</comment>
<feature type="coiled-coil region" evidence="9">
    <location>
        <begin position="55"/>
        <end position="99"/>
    </location>
</feature>
<dbReference type="EMBL" id="CP024443">
    <property type="protein sequence ID" value="ATR78962.1"/>
    <property type="molecule type" value="Genomic_DNA"/>
</dbReference>
<dbReference type="NCBIfam" id="NF001859">
    <property type="entry name" value="PRK00591.1"/>
    <property type="match status" value="1"/>
</dbReference>
<gene>
    <name evidence="7" type="primary">prfA</name>
    <name evidence="11" type="ORF">NP7_06670</name>
</gene>
<dbReference type="FunFam" id="3.30.160.20:FF:000004">
    <property type="entry name" value="Peptide chain release factor 1"/>
    <property type="match status" value="1"/>
</dbReference>
<comment type="subcellular location">
    <subcellularLocation>
        <location evidence="2 7">Cytoplasm</location>
    </subcellularLocation>
</comment>
<dbReference type="PROSITE" id="PS00745">
    <property type="entry name" value="RF_PROK_I"/>
    <property type="match status" value="1"/>
</dbReference>
<dbReference type="Gene3D" id="3.30.70.1660">
    <property type="match status" value="1"/>
</dbReference>
<dbReference type="Proteomes" id="UP000229340">
    <property type="component" value="Chromosome"/>
</dbReference>
<sequence length="364" mass="40822">MKESLRFRLDQMSDRFEEVTAMLSEPETMNDNKKFRELSVEHSDLSALVDVWGKYRQAEEDLATAEEMLSDSTGDGDMKEMAQEEIQAAKDTINALEDVLNVMMLPKDPNDKVPAFLEIRAGTGGDEAAIFAGDLFRMYERYAQAQGWTVEVLSENEGEHGGYKEIISRVSGTGVYGRLKFESGAHRVQRVPETESQGRVHTSACTVAVMPEVEIDDTVDINPADLRIDTYRASGAGGQHINKTDSAVRITHIPTGTVVECQQERSQHANRDKAMKMLVSKIQQEKVQKQIDASSDMRRNLVGSGDRSERIRTYNFPQGRMTDHRINLTLYKLDAIMQGDLDELLDSLLREHQADLMASVSGEE</sequence>
<proteinExistence type="inferred from homology"/>
<evidence type="ECO:0000256" key="4">
    <source>
        <dbReference type="ARBA" id="ARBA00022481"/>
    </source>
</evidence>
<accession>A0A2D2LVA8</accession>
<dbReference type="STRING" id="34062.AXE82_02785"/>
<dbReference type="Gene3D" id="6.10.140.1950">
    <property type="match status" value="1"/>
</dbReference>
<dbReference type="SMART" id="SM00937">
    <property type="entry name" value="PCRF"/>
    <property type="match status" value="1"/>
</dbReference>
<evidence type="ECO:0000259" key="10">
    <source>
        <dbReference type="PROSITE" id="PS00745"/>
    </source>
</evidence>
<keyword evidence="9" id="KW-0175">Coiled coil</keyword>
<dbReference type="Gene3D" id="3.30.160.20">
    <property type="match status" value="1"/>
</dbReference>
<dbReference type="FunFam" id="3.30.70.1660:FF:000004">
    <property type="entry name" value="Peptide chain release factor 1"/>
    <property type="match status" value="1"/>
</dbReference>
<evidence type="ECO:0000256" key="3">
    <source>
        <dbReference type="ARBA" id="ARBA00010835"/>
    </source>
</evidence>
<name>A0A2D2LVA8_FAUOS</name>
<comment type="PTM">
    <text evidence="7">Methylated by PrmC. Methylation increases the termination efficiency of RF1.</text>
</comment>
<evidence type="ECO:0000256" key="8">
    <source>
        <dbReference type="NCBIfam" id="TIGR00019"/>
    </source>
</evidence>
<keyword evidence="6 7" id="KW-0648">Protein biosynthesis</keyword>
<dbReference type="GO" id="GO:0016149">
    <property type="term" value="F:translation release factor activity, codon specific"/>
    <property type="evidence" value="ECO:0007669"/>
    <property type="project" value="UniProtKB-UniRule"/>
</dbReference>
<feature type="domain" description="Prokaryotic-type class I peptide chain release factors" evidence="10">
    <location>
        <begin position="232"/>
        <end position="248"/>
    </location>
</feature>
<evidence type="ECO:0000256" key="5">
    <source>
        <dbReference type="ARBA" id="ARBA00022490"/>
    </source>
</evidence>
<dbReference type="FunFam" id="3.30.70.1660:FF:000002">
    <property type="entry name" value="Peptide chain release factor 1"/>
    <property type="match status" value="1"/>
</dbReference>
<comment type="similarity">
    <text evidence="3 7">Belongs to the prokaryotic/mitochondrial release factor family.</text>
</comment>
<evidence type="ECO:0000256" key="9">
    <source>
        <dbReference type="SAM" id="Coils"/>
    </source>
</evidence>
<dbReference type="InterPro" id="IPR004373">
    <property type="entry name" value="RF-1"/>
</dbReference>
<dbReference type="InterPro" id="IPR045853">
    <property type="entry name" value="Pep_chain_release_fac_I_sf"/>
</dbReference>
<protein>
    <recommendedName>
        <fullName evidence="7 8">Peptide chain release factor 1</fullName>
        <shortName evidence="7">RF-1</shortName>
    </recommendedName>
</protein>
<dbReference type="InterPro" id="IPR005139">
    <property type="entry name" value="PCRF"/>
</dbReference>
<dbReference type="PANTHER" id="PTHR43804:SF7">
    <property type="entry name" value="LD18447P"/>
    <property type="match status" value="1"/>
</dbReference>
<dbReference type="RefSeq" id="WP_100270205.1">
    <property type="nucleotide sequence ID" value="NZ_CP024443.1"/>
</dbReference>
<evidence type="ECO:0000313" key="12">
    <source>
        <dbReference type="Proteomes" id="UP000229340"/>
    </source>
</evidence>
<dbReference type="SUPFAM" id="SSF75620">
    <property type="entry name" value="Release factor"/>
    <property type="match status" value="1"/>
</dbReference>
<evidence type="ECO:0000256" key="2">
    <source>
        <dbReference type="ARBA" id="ARBA00004496"/>
    </source>
</evidence>
<feature type="modified residue" description="N5-methylglutamine" evidence="7">
    <location>
        <position position="239"/>
    </location>
</feature>
<dbReference type="Pfam" id="PF00472">
    <property type="entry name" value="RF-1"/>
    <property type="match status" value="1"/>
</dbReference>
<evidence type="ECO:0000256" key="1">
    <source>
        <dbReference type="ARBA" id="ARBA00002986"/>
    </source>
</evidence>
<evidence type="ECO:0000256" key="7">
    <source>
        <dbReference type="HAMAP-Rule" id="MF_00093"/>
    </source>
</evidence>
<dbReference type="PANTHER" id="PTHR43804">
    <property type="entry name" value="LD18447P"/>
    <property type="match status" value="1"/>
</dbReference>
<reference evidence="12" key="1">
    <citation type="submission" date="2017-11" db="EMBL/GenBank/DDBJ databases">
        <title>Complete genome sequence of Moraxella osloensis NP7 isolated from human skin.</title>
        <authorList>
            <person name="Lee K."/>
            <person name="Lim J.Y."/>
            <person name="Hwang I."/>
        </authorList>
    </citation>
    <scope>NUCLEOTIDE SEQUENCE [LARGE SCALE GENOMIC DNA]</scope>
    <source>
        <strain evidence="12">NP7</strain>
    </source>
</reference>
<keyword evidence="4 7" id="KW-0488">Methylation</keyword>
<dbReference type="GO" id="GO:0005829">
    <property type="term" value="C:cytosol"/>
    <property type="evidence" value="ECO:0007669"/>
    <property type="project" value="UniProtKB-ARBA"/>
</dbReference>
<dbReference type="Pfam" id="PF03462">
    <property type="entry name" value="PCRF"/>
    <property type="match status" value="1"/>
</dbReference>
<keyword evidence="5 7" id="KW-0963">Cytoplasm</keyword>
<evidence type="ECO:0000313" key="11">
    <source>
        <dbReference type="EMBL" id="ATR78962.1"/>
    </source>
</evidence>
<organism evidence="11 12">
    <name type="scientific">Faucicola osloensis</name>
    <name type="common">Moraxella osloensis</name>
    <dbReference type="NCBI Taxonomy" id="34062"/>
    <lineage>
        <taxon>Bacteria</taxon>
        <taxon>Pseudomonadati</taxon>
        <taxon>Pseudomonadota</taxon>
        <taxon>Gammaproteobacteria</taxon>
        <taxon>Moraxellales</taxon>
        <taxon>Moraxellaceae</taxon>
        <taxon>Faucicola</taxon>
    </lineage>
</organism>
<dbReference type="HAMAP" id="MF_00093">
    <property type="entry name" value="Rel_fac_1"/>
    <property type="match status" value="1"/>
</dbReference>
<evidence type="ECO:0000256" key="6">
    <source>
        <dbReference type="ARBA" id="ARBA00022917"/>
    </source>
</evidence>